<feature type="transmembrane region" description="Helical" evidence="1">
    <location>
        <begin position="326"/>
        <end position="349"/>
    </location>
</feature>
<dbReference type="Gene3D" id="3.30.2090.10">
    <property type="entry name" value="Multidrug efflux transporter AcrB TolC docking domain, DN and DC subdomains"/>
    <property type="match status" value="2"/>
</dbReference>
<dbReference type="Pfam" id="PF00873">
    <property type="entry name" value="ACR_tran"/>
    <property type="match status" value="1"/>
</dbReference>
<dbReference type="InterPro" id="IPR001036">
    <property type="entry name" value="Acrflvin-R"/>
</dbReference>
<name>A0ABV2SHZ0_9GAMM</name>
<keyword evidence="1" id="KW-0812">Transmembrane</keyword>
<dbReference type="SUPFAM" id="SSF82693">
    <property type="entry name" value="Multidrug efflux transporter AcrB pore domain, PN1, PN2, PC1 and PC2 subdomains"/>
    <property type="match status" value="4"/>
</dbReference>
<dbReference type="PRINTS" id="PR00702">
    <property type="entry name" value="ACRIFLAVINRP"/>
</dbReference>
<dbReference type="RefSeq" id="WP_354016401.1">
    <property type="nucleotide sequence ID" value="NZ_JBEWTB010000002.1"/>
</dbReference>
<feature type="transmembrane region" description="Helical" evidence="1">
    <location>
        <begin position="842"/>
        <end position="861"/>
    </location>
</feature>
<evidence type="ECO:0000256" key="1">
    <source>
        <dbReference type="SAM" id="Phobius"/>
    </source>
</evidence>
<reference evidence="2 3" key="1">
    <citation type="submission" date="2024-06" db="EMBL/GenBank/DDBJ databases">
        <title>Genomic Encyclopedia of Type Strains, Phase V (KMG-V): Genome sequencing to study the core and pangenomes of soil and plant-associated prokaryotes.</title>
        <authorList>
            <person name="Whitman W."/>
        </authorList>
    </citation>
    <scope>NUCLEOTIDE SEQUENCE [LARGE SCALE GENOMIC DNA]</scope>
    <source>
        <strain evidence="2 3">NE40</strain>
    </source>
</reference>
<dbReference type="Gene3D" id="3.30.70.1440">
    <property type="entry name" value="Multidrug efflux transporter AcrB pore domain"/>
    <property type="match status" value="1"/>
</dbReference>
<protein>
    <submittedName>
        <fullName evidence="2">Multidrug efflux pump</fullName>
    </submittedName>
</protein>
<feature type="transmembrane region" description="Helical" evidence="1">
    <location>
        <begin position="525"/>
        <end position="542"/>
    </location>
</feature>
<evidence type="ECO:0000313" key="2">
    <source>
        <dbReference type="EMBL" id="MET4757383.1"/>
    </source>
</evidence>
<dbReference type="SUPFAM" id="SSF82866">
    <property type="entry name" value="Multidrug efflux transporter AcrB transmembrane domain"/>
    <property type="match status" value="2"/>
</dbReference>
<dbReference type="Gene3D" id="3.30.70.1320">
    <property type="entry name" value="Multidrug efflux transporter AcrB pore domain like"/>
    <property type="match status" value="1"/>
</dbReference>
<accession>A0ABV2SHZ0</accession>
<keyword evidence="1" id="KW-1133">Transmembrane helix</keyword>
<feature type="transmembrane region" description="Helical" evidence="1">
    <location>
        <begin position="868"/>
        <end position="889"/>
    </location>
</feature>
<feature type="transmembrane region" description="Helical" evidence="1">
    <location>
        <begin position="428"/>
        <end position="448"/>
    </location>
</feature>
<sequence length="1017" mass="110581">MDIFVKRPVIALVIALVLLLSGAIATKKIAVLQFPQVESTSLVINTRFEGSPAAVVQGFITDPIERVAMTVPGVDYVDSKTTAGQSLVTVWLKLNEDSNAALTELNTQLNQIKSEFPAAAEDPSVTLQRADRSGAAFYLSVDGGKKSRSEVTDYLQRRVSPRLATISGVQRIGLHGERNPAMRIWLDPVKLAALNMPASEIWSALEASNVIAALGKTENDQQQINLLSNATFKTTDDFARLVIRKDQNAVIRLKDVASVELGEDTGTETARTDLQQSVFIAVWPQPGANEIRIGDELYPMLENINATLPDGMHISIGYDGTKYMRAALTGIFTTLLETIVLVGIVVLAMMGSLRTALVPLVTIPLSILGAVAVIWMIGFTLNLLTILAIVLSVGLVVDDAIVVVENVARHMQQGQSRLDAALQSSRELLSPIIAMTLTLAAVYAPIGFVSGLTGSLFREFAFTLAVAVLISGLVAITLSPVMSARVNPEKGREGKLTRRVNDYFEHLRTVYDNALCRVFGWKAQLLTAACLLSLLMVPFYLFSSKELAPVEDEGGIMMIVEAPATGSIEYTSHYMDSVVNSLEGLEGKTGIWQVVTPSNGFGGVEFVDYDDRRQSVQELLPQLFQILSGISGLKVFPVLPPALPTAGQFDVELVVQGPDDYLTMVKYARQLIEAAYASGQFMFVSTDLKIELLQARLVFDRDRMADLGMTMESVNSQLKAMNSEQYVNRFNSNGKAYRVITQLEGKDRSEPEKLMDVTLMNAAGDRIPLRAIAHLEPEVSPQALGSFNQQKAFRIQGGVIPGITNDMALATLEKAATNILPQGYSLDYAGISRQLRKEGNSMMSVLLMSLMVVYLLLAVQFNNFRSPLVVLAGSVPLALSGALMLSFLGLTTLNIYAQIGLITLVALVAKNGILITEFADTLQKKGFNKLDAIRQSARTRLRPVLMTTLATVLGHFPLVLVTGAGAEARNSIGIILVGGMLIGTLFTLFVLPCVYLWLGKQHSVINQFHLLVDRESL</sequence>
<proteinExistence type="predicted"/>
<gene>
    <name evidence="2" type="ORF">V5J35_002575</name>
</gene>
<comment type="caution">
    <text evidence="2">The sequence shown here is derived from an EMBL/GenBank/DDBJ whole genome shotgun (WGS) entry which is preliminary data.</text>
</comment>
<feature type="transmembrane region" description="Helical" evidence="1">
    <location>
        <begin position="895"/>
        <end position="915"/>
    </location>
</feature>
<feature type="transmembrane region" description="Helical" evidence="1">
    <location>
        <begin position="356"/>
        <end position="377"/>
    </location>
</feature>
<dbReference type="Gene3D" id="3.30.70.1430">
    <property type="entry name" value="Multidrug efflux transporter AcrB pore domain"/>
    <property type="match status" value="2"/>
</dbReference>
<feature type="transmembrane region" description="Helical" evidence="1">
    <location>
        <begin position="383"/>
        <end position="407"/>
    </location>
</feature>
<dbReference type="SUPFAM" id="SSF82714">
    <property type="entry name" value="Multidrug efflux transporter AcrB TolC docking domain, DN and DC subdomains"/>
    <property type="match status" value="2"/>
</dbReference>
<keyword evidence="1" id="KW-0472">Membrane</keyword>
<feature type="transmembrane region" description="Helical" evidence="1">
    <location>
        <begin position="944"/>
        <end position="966"/>
    </location>
</feature>
<dbReference type="Proteomes" id="UP001549366">
    <property type="component" value="Unassembled WGS sequence"/>
</dbReference>
<feature type="transmembrane region" description="Helical" evidence="1">
    <location>
        <begin position="460"/>
        <end position="482"/>
    </location>
</feature>
<dbReference type="EMBL" id="JBEWTB010000002">
    <property type="protein sequence ID" value="MET4757383.1"/>
    <property type="molecule type" value="Genomic_DNA"/>
</dbReference>
<feature type="transmembrane region" description="Helical" evidence="1">
    <location>
        <begin position="972"/>
        <end position="998"/>
    </location>
</feature>
<keyword evidence="3" id="KW-1185">Reference proteome</keyword>
<dbReference type="Gene3D" id="1.20.1640.10">
    <property type="entry name" value="Multidrug efflux transporter AcrB transmembrane domain"/>
    <property type="match status" value="2"/>
</dbReference>
<dbReference type="InterPro" id="IPR027463">
    <property type="entry name" value="AcrB_DN_DC_subdom"/>
</dbReference>
<dbReference type="PANTHER" id="PTHR32063">
    <property type="match status" value="1"/>
</dbReference>
<evidence type="ECO:0000313" key="3">
    <source>
        <dbReference type="Proteomes" id="UP001549366"/>
    </source>
</evidence>
<dbReference type="PANTHER" id="PTHR32063:SF14">
    <property type="entry name" value="BLL4319 PROTEIN"/>
    <property type="match status" value="1"/>
</dbReference>
<organism evidence="2 3">
    <name type="scientific">Endozoicomonas lisbonensis</name>
    <dbReference type="NCBI Taxonomy" id="3120522"/>
    <lineage>
        <taxon>Bacteria</taxon>
        <taxon>Pseudomonadati</taxon>
        <taxon>Pseudomonadota</taxon>
        <taxon>Gammaproteobacteria</taxon>
        <taxon>Oceanospirillales</taxon>
        <taxon>Endozoicomonadaceae</taxon>
        <taxon>Endozoicomonas</taxon>
    </lineage>
</organism>